<dbReference type="InterPro" id="IPR013378">
    <property type="entry name" value="InlB-like_B-rpt"/>
</dbReference>
<accession>A0A949JWQ5</accession>
<dbReference type="GO" id="GO:0030313">
    <property type="term" value="C:cell envelope"/>
    <property type="evidence" value="ECO:0007669"/>
    <property type="project" value="UniProtKB-SubCell"/>
</dbReference>
<dbReference type="NCBIfam" id="TIGR02543">
    <property type="entry name" value="List_Bact_rpt"/>
    <property type="match status" value="1"/>
</dbReference>
<evidence type="ECO:0000256" key="2">
    <source>
        <dbReference type="SAM" id="SignalP"/>
    </source>
</evidence>
<sequence length="647" mass="71363">MKKTWKRMSFLIMLLSWIFLVPFRADAATSLGSGDCGHWDWQYLDDTGRIYIQIRSPDRDFGTAVLQVGGLAGKQFYYRNYPPVLYLSLSGSPCGMRLDSNTASVFPYTFCGDCGSPYIQEFSVPIHWQMPAYYEFAGTPYVQNSGGTTTLQQFVDHRDFIWKDYYFVNRLPNGGSTLTSQAFTVSASTFYDLGIRVKTPSGTAVQGPRTVTIQLQKQSFALQINPNGGSWEGSTGISVRRQQWGTNRAIGVPVPPAGYTVYCDANKGEGSKTLTAGKIFTGWSCSGPGTVNGNTYTFGTGNGSLTANYRQSAVTLPTVKRTGYLFQGWYLNGKKVGDAGAVWTPTGSVTLTASWKPVTYTVSYHGNGNTGGNTASGKHTYDVAQSLNANGFVRDGSTFQGWSTSASSSTIRYADRQNVQNLSSTQDSVIHLYAVWKKTITLSYDAGGGRGAPSAETRSIYNTDSADFTISLVKPEKDGCRFLGWSTRPDTNLGSYQPAQQITLNKNTTLYAIWDPILEVEAYITRTLQPHDPVFKTGEQGILTIKVYGMCENIKVTFPQEFISQEDELNSDDLNREYNLSPSMSQELIQEFYVPLYTLEGVYAVEVTAGKTGNSGEPLTKTVYPQLRVSGKILDELKTRIRQSERR</sequence>
<dbReference type="RefSeq" id="WP_238720563.1">
    <property type="nucleotide sequence ID" value="NZ_JAHQCW010000003.1"/>
</dbReference>
<dbReference type="Pfam" id="PF09479">
    <property type="entry name" value="Flg_new"/>
    <property type="match status" value="3"/>
</dbReference>
<comment type="subcellular location">
    <subcellularLocation>
        <location evidence="1">Cell envelope</location>
    </subcellularLocation>
</comment>
<keyword evidence="4" id="KW-1185">Reference proteome</keyword>
<reference evidence="3" key="1">
    <citation type="submission" date="2021-06" db="EMBL/GenBank/DDBJ databases">
        <title>Description of novel taxa of the family Lachnospiraceae.</title>
        <authorList>
            <person name="Chaplin A.V."/>
            <person name="Sokolova S.R."/>
            <person name="Pikina A.P."/>
            <person name="Korzhanova M."/>
            <person name="Belova V."/>
            <person name="Korostin D."/>
            <person name="Efimov B.A."/>
        </authorList>
    </citation>
    <scope>NUCLEOTIDE SEQUENCE</scope>
    <source>
        <strain evidence="3">ASD5720</strain>
    </source>
</reference>
<protein>
    <submittedName>
        <fullName evidence="3">InlB B-repeat-containing protein</fullName>
    </submittedName>
</protein>
<feature type="chain" id="PRO_5037037831" evidence="2">
    <location>
        <begin position="28"/>
        <end position="647"/>
    </location>
</feature>
<evidence type="ECO:0000313" key="3">
    <source>
        <dbReference type="EMBL" id="MBU9735476.1"/>
    </source>
</evidence>
<evidence type="ECO:0000256" key="1">
    <source>
        <dbReference type="ARBA" id="ARBA00004196"/>
    </source>
</evidence>
<comment type="caution">
    <text evidence="3">The sequence shown here is derived from an EMBL/GenBank/DDBJ whole genome shotgun (WGS) entry which is preliminary data.</text>
</comment>
<dbReference type="Proteomes" id="UP000712157">
    <property type="component" value="Unassembled WGS sequence"/>
</dbReference>
<evidence type="ECO:0000313" key="4">
    <source>
        <dbReference type="Proteomes" id="UP000712157"/>
    </source>
</evidence>
<dbReference type="Gene3D" id="2.60.40.4270">
    <property type="entry name" value="Listeria-Bacteroides repeat domain"/>
    <property type="match status" value="3"/>
</dbReference>
<dbReference type="AlphaFoldDB" id="A0A949JWQ5"/>
<gene>
    <name evidence="3" type="ORF">KTH89_02940</name>
</gene>
<feature type="signal peptide" evidence="2">
    <location>
        <begin position="1"/>
        <end position="27"/>
    </location>
</feature>
<proteinExistence type="predicted"/>
<keyword evidence="2" id="KW-0732">Signal</keyword>
<dbReference type="InterPro" id="IPR042229">
    <property type="entry name" value="Listeria/Bacterioides_rpt_sf"/>
</dbReference>
<name>A0A949JWQ5_9FIRM</name>
<organism evidence="3 4">
    <name type="scientific">Diplocloster agilis</name>
    <dbReference type="NCBI Taxonomy" id="2850323"/>
    <lineage>
        <taxon>Bacteria</taxon>
        <taxon>Bacillati</taxon>
        <taxon>Bacillota</taxon>
        <taxon>Clostridia</taxon>
        <taxon>Lachnospirales</taxon>
        <taxon>Lachnospiraceae</taxon>
        <taxon>Diplocloster</taxon>
    </lineage>
</organism>
<dbReference type="EMBL" id="JAHQCW010000003">
    <property type="protein sequence ID" value="MBU9735476.1"/>
    <property type="molecule type" value="Genomic_DNA"/>
</dbReference>